<keyword evidence="2" id="KW-1185">Reference proteome</keyword>
<dbReference type="Proteomes" id="UP000268093">
    <property type="component" value="Unassembled WGS sequence"/>
</dbReference>
<comment type="caution">
    <text evidence="1">The sequence shown here is derived from an EMBL/GenBank/DDBJ whole genome shotgun (WGS) entry which is preliminary data.</text>
</comment>
<evidence type="ECO:0000313" key="2">
    <source>
        <dbReference type="Proteomes" id="UP000268093"/>
    </source>
</evidence>
<proteinExistence type="predicted"/>
<evidence type="ECO:0000313" key="1">
    <source>
        <dbReference type="EMBL" id="RUP24024.1"/>
    </source>
</evidence>
<sequence length="128" mass="14605">MDDERRKGDSEIFKRARHIGFSCLFLTNIGIFFDDLEQLTDLDLDDSPPYLEIITRTITIGKLGLEFVMIKLTAFTTWFRPALSLLSSTTPSQSCLARAKCSLRHSPDYLKLVVRKPHVNQNDVSWVG</sequence>
<dbReference type="AlphaFoldDB" id="A0A433BCQ4"/>
<gene>
    <name evidence="1" type="ORF">BC936DRAFT_138955</name>
</gene>
<dbReference type="EMBL" id="RBNI01014029">
    <property type="protein sequence ID" value="RUP24024.1"/>
    <property type="molecule type" value="Genomic_DNA"/>
</dbReference>
<protein>
    <submittedName>
        <fullName evidence="1">Uncharacterized protein</fullName>
    </submittedName>
</protein>
<name>A0A433BCQ4_9FUNG</name>
<accession>A0A433BCQ4</accession>
<organism evidence="1 2">
    <name type="scientific">Jimgerdemannia flammicorona</name>
    <dbReference type="NCBI Taxonomy" id="994334"/>
    <lineage>
        <taxon>Eukaryota</taxon>
        <taxon>Fungi</taxon>
        <taxon>Fungi incertae sedis</taxon>
        <taxon>Mucoromycota</taxon>
        <taxon>Mucoromycotina</taxon>
        <taxon>Endogonomycetes</taxon>
        <taxon>Endogonales</taxon>
        <taxon>Endogonaceae</taxon>
        <taxon>Jimgerdemannia</taxon>
    </lineage>
</organism>
<reference evidence="1 2" key="1">
    <citation type="journal article" date="2018" name="New Phytol.">
        <title>Phylogenomics of Endogonaceae and evolution of mycorrhizas within Mucoromycota.</title>
        <authorList>
            <person name="Chang Y."/>
            <person name="Desiro A."/>
            <person name="Na H."/>
            <person name="Sandor L."/>
            <person name="Lipzen A."/>
            <person name="Clum A."/>
            <person name="Barry K."/>
            <person name="Grigoriev I.V."/>
            <person name="Martin F.M."/>
            <person name="Stajich J.E."/>
            <person name="Smith M.E."/>
            <person name="Bonito G."/>
            <person name="Spatafora J.W."/>
        </authorList>
    </citation>
    <scope>NUCLEOTIDE SEQUENCE [LARGE SCALE GENOMIC DNA]</scope>
    <source>
        <strain evidence="1 2">GMNB39</strain>
    </source>
</reference>